<keyword evidence="3" id="KW-1185">Reference proteome</keyword>
<evidence type="ECO:0000313" key="2">
    <source>
        <dbReference type="EMBL" id="THF55429.1"/>
    </source>
</evidence>
<comment type="caution">
    <text evidence="2">The sequence shown here is derived from an EMBL/GenBank/DDBJ whole genome shotgun (WGS) entry which is preliminary data.</text>
</comment>
<dbReference type="RefSeq" id="WP_136359467.1">
    <property type="nucleotide sequence ID" value="NZ_SSNY01000011.1"/>
</dbReference>
<dbReference type="InterPro" id="IPR020945">
    <property type="entry name" value="DMSO/NO3_reduct_chaperone"/>
</dbReference>
<accession>A0ABY2Q505</accession>
<gene>
    <name evidence="2" type="primary">narJ</name>
    <name evidence="2" type="ORF">E6C48_17490</name>
</gene>
<dbReference type="Proteomes" id="UP000306441">
    <property type="component" value="Unassembled WGS sequence"/>
</dbReference>
<dbReference type="NCBIfam" id="TIGR00684">
    <property type="entry name" value="narJ"/>
    <property type="match status" value="1"/>
</dbReference>
<dbReference type="PANTHER" id="PTHR43680:SF2">
    <property type="entry name" value="NITRATE REDUCTASE MOLYBDENUM COFACTOR ASSEMBLY CHAPERONE NARJ"/>
    <property type="match status" value="1"/>
</dbReference>
<reference evidence="2 3" key="1">
    <citation type="submission" date="2019-04" db="EMBL/GenBank/DDBJ databases">
        <title>Mesorhizobium composti sp. nov., isolated from compost.</title>
        <authorList>
            <person name="Lin S.-Y."/>
            <person name="Hameed A."/>
            <person name="Hsieh Y.-T."/>
            <person name="Young C.-C."/>
        </authorList>
    </citation>
    <scope>NUCLEOTIDE SEQUENCE [LARGE SCALE GENOMIC DNA]</scope>
    <source>
        <strain evidence="2 3">CC-YTH430</strain>
    </source>
</reference>
<keyword evidence="1" id="KW-0534">Nitrate assimilation</keyword>
<proteinExistence type="predicted"/>
<name>A0ABY2Q505_9HYPH</name>
<dbReference type="SUPFAM" id="SSF89155">
    <property type="entry name" value="TorD-like"/>
    <property type="match status" value="1"/>
</dbReference>
<organism evidence="2 3">
    <name type="scientific">Ollibium composti</name>
    <dbReference type="NCBI Taxonomy" id="2675109"/>
    <lineage>
        <taxon>Bacteria</taxon>
        <taxon>Pseudomonadati</taxon>
        <taxon>Pseudomonadota</taxon>
        <taxon>Alphaproteobacteria</taxon>
        <taxon>Hyphomicrobiales</taxon>
        <taxon>Phyllobacteriaceae</taxon>
        <taxon>Ollibium</taxon>
    </lineage>
</organism>
<evidence type="ECO:0000256" key="1">
    <source>
        <dbReference type="ARBA" id="ARBA00023063"/>
    </source>
</evidence>
<dbReference type="Pfam" id="PF02613">
    <property type="entry name" value="Nitrate_red_del"/>
    <property type="match status" value="1"/>
</dbReference>
<dbReference type="InterPro" id="IPR036411">
    <property type="entry name" value="TorD-like_sf"/>
</dbReference>
<dbReference type="EMBL" id="SSNY01000011">
    <property type="protein sequence ID" value="THF55429.1"/>
    <property type="molecule type" value="Genomic_DNA"/>
</dbReference>
<protein>
    <submittedName>
        <fullName evidence="2">Nitrate reductase molybdenum cofactor assembly chaperone</fullName>
    </submittedName>
</protein>
<dbReference type="PANTHER" id="PTHR43680">
    <property type="entry name" value="NITRATE REDUCTASE MOLYBDENUM COFACTOR ASSEMBLY CHAPERONE"/>
    <property type="match status" value="1"/>
</dbReference>
<evidence type="ECO:0000313" key="3">
    <source>
        <dbReference type="Proteomes" id="UP000306441"/>
    </source>
</evidence>
<dbReference type="InterPro" id="IPR003765">
    <property type="entry name" value="NO3_reductase_chaperone_NarJ"/>
</dbReference>
<dbReference type="Gene3D" id="1.10.3480.10">
    <property type="entry name" value="TorD-like"/>
    <property type="match status" value="1"/>
</dbReference>
<sequence length="228" mass="25035">MKSFKALSALLCYPTPALVESVPDIRAALHEERLLSPATLAELEALLGWLASADIYELEETYVLLFDRSRSLALNLFEHVHGESRDRGQAMVDLKALYESHGLQFSSSELPDFLPLFLEFLSILPLDEARSHLADAAHIVRELSERLERRESPYAALLAAVAELAGDDAADVQLVEDDNVKPDDLTALDAAWQEAAVTFGPGEALDGCSRDRLAIRMRAARRTPAAPA</sequence>